<reference evidence="2 3" key="1">
    <citation type="submission" date="2019-08" db="EMBL/GenBank/DDBJ databases">
        <title>Whole genome of Aphis craccivora.</title>
        <authorList>
            <person name="Voronova N.V."/>
            <person name="Shulinski R.S."/>
            <person name="Bandarenka Y.V."/>
            <person name="Zhorov D.G."/>
            <person name="Warner D."/>
        </authorList>
    </citation>
    <scope>NUCLEOTIDE SEQUENCE [LARGE SCALE GENOMIC DNA]</scope>
    <source>
        <strain evidence="2">180601</strain>
        <tissue evidence="2">Whole Body</tissue>
    </source>
</reference>
<accession>A0A6G0WWY8</accession>
<feature type="transmembrane region" description="Helical" evidence="1">
    <location>
        <begin position="47"/>
        <end position="67"/>
    </location>
</feature>
<organism evidence="2 3">
    <name type="scientific">Aphis craccivora</name>
    <name type="common">Cowpea aphid</name>
    <dbReference type="NCBI Taxonomy" id="307492"/>
    <lineage>
        <taxon>Eukaryota</taxon>
        <taxon>Metazoa</taxon>
        <taxon>Ecdysozoa</taxon>
        <taxon>Arthropoda</taxon>
        <taxon>Hexapoda</taxon>
        <taxon>Insecta</taxon>
        <taxon>Pterygota</taxon>
        <taxon>Neoptera</taxon>
        <taxon>Paraneoptera</taxon>
        <taxon>Hemiptera</taxon>
        <taxon>Sternorrhyncha</taxon>
        <taxon>Aphidomorpha</taxon>
        <taxon>Aphidoidea</taxon>
        <taxon>Aphididae</taxon>
        <taxon>Aphidini</taxon>
        <taxon>Aphis</taxon>
        <taxon>Aphis</taxon>
    </lineage>
</organism>
<sequence>YNTGFQFFSVSVLDCNTGFQFFSVSVLDCNTGFQFFSVSVLDYNTGFHFFSVSFLILFSVSVFLRFIPVSETGFETGFKPCS</sequence>
<evidence type="ECO:0000256" key="1">
    <source>
        <dbReference type="SAM" id="Phobius"/>
    </source>
</evidence>
<keyword evidence="1" id="KW-0472">Membrane</keyword>
<evidence type="ECO:0000313" key="2">
    <source>
        <dbReference type="EMBL" id="KAF0732000.1"/>
    </source>
</evidence>
<comment type="caution">
    <text evidence="2">The sequence shown here is derived from an EMBL/GenBank/DDBJ whole genome shotgun (WGS) entry which is preliminary data.</text>
</comment>
<protein>
    <submittedName>
        <fullName evidence="2">Uncharacterized protein</fullName>
    </submittedName>
</protein>
<gene>
    <name evidence="2" type="ORF">FWK35_00032427</name>
</gene>
<keyword evidence="1" id="KW-0812">Transmembrane</keyword>
<dbReference type="EMBL" id="VUJU01008352">
    <property type="protein sequence ID" value="KAF0732000.1"/>
    <property type="molecule type" value="Genomic_DNA"/>
</dbReference>
<keyword evidence="1" id="KW-1133">Transmembrane helix</keyword>
<evidence type="ECO:0000313" key="3">
    <source>
        <dbReference type="Proteomes" id="UP000478052"/>
    </source>
</evidence>
<dbReference type="Proteomes" id="UP000478052">
    <property type="component" value="Unassembled WGS sequence"/>
</dbReference>
<feature type="non-terminal residue" evidence="2">
    <location>
        <position position="1"/>
    </location>
</feature>
<dbReference type="AlphaFoldDB" id="A0A6G0WWY8"/>
<name>A0A6G0WWY8_APHCR</name>
<proteinExistence type="predicted"/>
<keyword evidence="3" id="KW-1185">Reference proteome</keyword>